<feature type="region of interest" description="Disordered" evidence="5">
    <location>
        <begin position="152"/>
        <end position="188"/>
    </location>
</feature>
<organism evidence="8 9">
    <name type="scientific">Mucor plumbeus</name>
    <dbReference type="NCBI Taxonomy" id="97098"/>
    <lineage>
        <taxon>Eukaryota</taxon>
        <taxon>Fungi</taxon>
        <taxon>Fungi incertae sedis</taxon>
        <taxon>Mucoromycota</taxon>
        <taxon>Mucoromycotina</taxon>
        <taxon>Mucoromycetes</taxon>
        <taxon>Mucorales</taxon>
        <taxon>Mucorineae</taxon>
        <taxon>Mucoraceae</taxon>
        <taxon>Mucor</taxon>
    </lineage>
</organism>
<comment type="caution">
    <text evidence="8">The sequence shown here is derived from an EMBL/GenBank/DDBJ whole genome shotgun (WGS) entry which is preliminary data.</text>
</comment>
<proteinExistence type="inferred from homology"/>
<sequence length="569" mass="65301">MSEGLSQDDFRKLLATPRRPNDNNNNTQFKEPAPKTPKTSGAIFAQPRSMRKKSFKKSFNKDDEGQQSDEEQEKSKYRDRAAERRKQDDSMTSEDQLTTEELLQRTQIEAGEELNAKQLYEQSKYLGGDVNHTHLVKGLDFALLKKVRTDINKKHQKRTDKQDEEYAEEEEEEEGKQEEHHTQEMDIDDDLDQVLEKFERGENITDDTTTTEDDFSVNNKPKFHTLMAKNIFEHIQQQVNPEEQPRVELFEPGRMAFVFELADEVGHYSDAFAIPTAMIRSKTDIASKLSKAGWSEESQAESSLVIEKISQVMNRVRHGAHVESAKKLNVSTKLLNEPVAMIDDGFMGDIFADAGRDYELDESTVTAAIDETKGSYFKGLVDENEENEDQEMTEASNAAVNTLLSQATGSNIKTKEEEMENKKDTPNKRKYDRIEMDADAADIDMFGLSSSALPTSFEEHTTAYQSDDDDGNDIKQIEKSATQMMDQGTNRNKKAQLTRWDFDTEDEWQNYKDNIEIHPKSAFQYGVKLGDGRKRNRERKGMNDKQRLDRDYQQVKNIMSKKYGKSLDS</sequence>
<name>A0A8H7QMJ7_9FUNG</name>
<gene>
    <name evidence="8" type="ORF">INT46_001997</name>
</gene>
<keyword evidence="3" id="KW-0677">Repeat</keyword>
<keyword evidence="4" id="KW-0539">Nucleus</keyword>
<dbReference type="EMBL" id="JAEPRC010000536">
    <property type="protein sequence ID" value="KAG2195266.1"/>
    <property type="molecule type" value="Genomic_DNA"/>
</dbReference>
<feature type="compositionally biased region" description="Basic residues" evidence="5">
    <location>
        <begin position="49"/>
        <end position="58"/>
    </location>
</feature>
<dbReference type="InterPro" id="IPR039896">
    <property type="entry name" value="Red-like"/>
</dbReference>
<feature type="compositionally biased region" description="Acidic residues" evidence="5">
    <location>
        <begin position="162"/>
        <end position="176"/>
    </location>
</feature>
<dbReference type="GO" id="GO:0005634">
    <property type="term" value="C:nucleus"/>
    <property type="evidence" value="ECO:0007669"/>
    <property type="project" value="UniProtKB-SubCell"/>
</dbReference>
<evidence type="ECO:0008006" key="10">
    <source>
        <dbReference type="Google" id="ProtNLM"/>
    </source>
</evidence>
<feature type="compositionally biased region" description="Basic and acidic residues" evidence="5">
    <location>
        <begin position="539"/>
        <end position="553"/>
    </location>
</feature>
<evidence type="ECO:0000256" key="3">
    <source>
        <dbReference type="ARBA" id="ARBA00022737"/>
    </source>
</evidence>
<reference evidence="8" key="1">
    <citation type="submission" date="2020-12" db="EMBL/GenBank/DDBJ databases">
        <title>Metabolic potential, ecology and presence of endohyphal bacteria is reflected in genomic diversity of Mucoromycotina.</title>
        <authorList>
            <person name="Muszewska A."/>
            <person name="Okrasinska A."/>
            <person name="Steczkiewicz K."/>
            <person name="Drgas O."/>
            <person name="Orlowska M."/>
            <person name="Perlinska-Lenart U."/>
            <person name="Aleksandrzak-Piekarczyk T."/>
            <person name="Szatraj K."/>
            <person name="Zielenkiewicz U."/>
            <person name="Pilsyk S."/>
            <person name="Malc E."/>
            <person name="Mieczkowski P."/>
            <person name="Kruszewska J.S."/>
            <person name="Biernat P."/>
            <person name="Pawlowska J."/>
        </authorList>
    </citation>
    <scope>NUCLEOTIDE SEQUENCE</scope>
    <source>
        <strain evidence="8">CBS 226.32</strain>
    </source>
</reference>
<feature type="compositionally biased region" description="Basic and acidic residues" evidence="5">
    <location>
        <begin position="73"/>
        <end position="89"/>
    </location>
</feature>
<feature type="region of interest" description="Disordered" evidence="5">
    <location>
        <begin position="1"/>
        <end position="109"/>
    </location>
</feature>
<dbReference type="Pfam" id="PF07807">
    <property type="entry name" value="RED_C"/>
    <property type="match status" value="1"/>
</dbReference>
<dbReference type="PANTHER" id="PTHR12765">
    <property type="entry name" value="RED PROTEIN IK FACTOR CYTOKINE IK"/>
    <property type="match status" value="1"/>
</dbReference>
<comment type="subcellular location">
    <subcellularLocation>
        <location evidence="1">Nucleus</location>
    </subcellularLocation>
</comment>
<feature type="domain" description="RED-like N-terminal" evidence="7">
    <location>
        <begin position="56"/>
        <end position="327"/>
    </location>
</feature>
<dbReference type="Proteomes" id="UP000650833">
    <property type="component" value="Unassembled WGS sequence"/>
</dbReference>
<protein>
    <recommendedName>
        <fullName evidence="10">Protein Red</fullName>
    </recommendedName>
</protein>
<dbReference type="InterPro" id="IPR012916">
    <property type="entry name" value="RED_N"/>
</dbReference>
<evidence type="ECO:0000313" key="9">
    <source>
        <dbReference type="Proteomes" id="UP000650833"/>
    </source>
</evidence>
<evidence type="ECO:0000256" key="4">
    <source>
        <dbReference type="ARBA" id="ARBA00023242"/>
    </source>
</evidence>
<dbReference type="OrthoDB" id="3366823at2759"/>
<accession>A0A8H7QMJ7</accession>
<evidence type="ECO:0000256" key="1">
    <source>
        <dbReference type="ARBA" id="ARBA00004123"/>
    </source>
</evidence>
<dbReference type="Pfam" id="PF07808">
    <property type="entry name" value="RED_N"/>
    <property type="match status" value="1"/>
</dbReference>
<dbReference type="InterPro" id="IPR012492">
    <property type="entry name" value="RED_C"/>
</dbReference>
<feature type="compositionally biased region" description="Polar residues" evidence="5">
    <location>
        <begin position="93"/>
        <end position="107"/>
    </location>
</feature>
<evidence type="ECO:0000259" key="7">
    <source>
        <dbReference type="Pfam" id="PF07808"/>
    </source>
</evidence>
<comment type="similarity">
    <text evidence="2">Belongs to the RED family.</text>
</comment>
<dbReference type="AlphaFoldDB" id="A0A8H7QMJ7"/>
<feature type="region of interest" description="Disordered" evidence="5">
    <location>
        <begin position="530"/>
        <end position="569"/>
    </location>
</feature>
<evidence type="ECO:0000259" key="6">
    <source>
        <dbReference type="Pfam" id="PF07807"/>
    </source>
</evidence>
<evidence type="ECO:0000256" key="2">
    <source>
        <dbReference type="ARBA" id="ARBA00006660"/>
    </source>
</evidence>
<evidence type="ECO:0000313" key="8">
    <source>
        <dbReference type="EMBL" id="KAG2195266.1"/>
    </source>
</evidence>
<keyword evidence="9" id="KW-1185">Reference proteome</keyword>
<feature type="domain" description="Protein RED C-terminal" evidence="6">
    <location>
        <begin position="482"/>
        <end position="563"/>
    </location>
</feature>
<evidence type="ECO:0000256" key="5">
    <source>
        <dbReference type="SAM" id="MobiDB-lite"/>
    </source>
</evidence>